<feature type="signal peptide" evidence="3">
    <location>
        <begin position="1"/>
        <end position="19"/>
    </location>
</feature>
<feature type="modified residue" description="3-oxoalanine (Cys)" evidence="2">
    <location>
        <position position="69"/>
    </location>
</feature>
<reference evidence="6" key="1">
    <citation type="journal article" date="2023" name="Commun. Biol.">
        <title>Genome analysis of Parmales, the sister group of diatoms, reveals the evolutionary specialization of diatoms from phago-mixotrophs to photoautotrophs.</title>
        <authorList>
            <person name="Ban H."/>
            <person name="Sato S."/>
            <person name="Yoshikawa S."/>
            <person name="Yamada K."/>
            <person name="Nakamura Y."/>
            <person name="Ichinomiya M."/>
            <person name="Sato N."/>
            <person name="Blanc-Mathieu R."/>
            <person name="Endo H."/>
            <person name="Kuwata A."/>
            <person name="Ogata H."/>
        </authorList>
    </citation>
    <scope>NUCLEOTIDE SEQUENCE [LARGE SCALE GENOMIC DNA]</scope>
    <source>
        <strain evidence="6">NIES 3700</strain>
    </source>
</reference>
<dbReference type="Pfam" id="PF00884">
    <property type="entry name" value="Sulfatase"/>
    <property type="match status" value="1"/>
</dbReference>
<dbReference type="PIRSF" id="PIRSF036666">
    <property type="entry name" value="G6S"/>
    <property type="match status" value="1"/>
</dbReference>
<dbReference type="PANTHER" id="PTHR43108">
    <property type="entry name" value="N-ACETYLGLUCOSAMINE-6-SULFATASE FAMILY MEMBER"/>
    <property type="match status" value="1"/>
</dbReference>
<name>A0A9W7C2Y7_9STRA</name>
<dbReference type="GO" id="GO:0008449">
    <property type="term" value="F:N-acetylglucosamine-6-sulfatase activity"/>
    <property type="evidence" value="ECO:0007669"/>
    <property type="project" value="InterPro"/>
</dbReference>
<comment type="similarity">
    <text evidence="1">Belongs to the sulfatase family.</text>
</comment>
<dbReference type="OrthoDB" id="39084at2759"/>
<gene>
    <name evidence="5" type="ORF">TrLO_g6064</name>
</gene>
<evidence type="ECO:0000256" key="1">
    <source>
        <dbReference type="ARBA" id="ARBA00008779"/>
    </source>
</evidence>
<dbReference type="GO" id="GO:0030203">
    <property type="term" value="P:glycosaminoglycan metabolic process"/>
    <property type="evidence" value="ECO:0007669"/>
    <property type="project" value="InterPro"/>
</dbReference>
<dbReference type="PANTHER" id="PTHR43108:SF8">
    <property type="entry name" value="SD21168P"/>
    <property type="match status" value="1"/>
</dbReference>
<dbReference type="SUPFAM" id="SSF53649">
    <property type="entry name" value="Alkaline phosphatase-like"/>
    <property type="match status" value="1"/>
</dbReference>
<dbReference type="EMBL" id="BRXW01000041">
    <property type="protein sequence ID" value="GMI02267.1"/>
    <property type="molecule type" value="Genomic_DNA"/>
</dbReference>
<dbReference type="InterPro" id="IPR012251">
    <property type="entry name" value="GlcNAc_6-SO4ase"/>
</dbReference>
<comment type="PTM">
    <text evidence="2">The conversion to 3-oxoalanine (also known as C-formylglycine, FGly), of a serine or cysteine residue in prokaryotes and of a cysteine residue in eukaryotes, is critical for catalytic activity.</text>
</comment>
<sequence>MRNAVIRLILAACLPITLSATPNVVFILTDDQSDAFWKDYDSEHQPKLRKYLSEQGATVQNSFSTTPVCCPSRSSIYTGKYIHNLGVYNNSGGSGGCASLDWQDGPERDNVAYHLRSLGVKSSFAGKYLNNYGLGSNNNSAFAMPGCLNVTRNREQSGMDITCSSTIEHVPRGWDNWHGLAGNSIYYNYTISNNGVAETHGDSYEDDYLIDVVKNRSLAFMEDMVGEGSPFFITASVPAAHEPADPAPQHANYAEGIKAPRTPNYNVVLDDERHWMAGEGLNIDGKGMNASVASFVDLLYRRRLAVLQSVDDMIEEFVTKLDDLGILDNTYIIYTSDNGYHLGQFGIPIDKRQPYESDLRVPMFVRGPGIEKNVTIENSYALNIDIAPTILSFAGATEEQIESYGFDGKPLNELLKKGETSRSQEFLVEYNGESWDGCTAFLENDFDGLFLDKVADGVQCGLRGPWSYVTEPLWNGTDTWSSIQDNSNNTYACVRSVGGEDGEDFQLCEWISGEVEAFDLVEDEFQMKNLAIGMDDNELSVWTDKIKKLRTCAGTSCWDVSDI</sequence>
<dbReference type="Gene3D" id="3.40.720.10">
    <property type="entry name" value="Alkaline Phosphatase, subunit A"/>
    <property type="match status" value="1"/>
</dbReference>
<comment type="caution">
    <text evidence="5">The sequence shown here is derived from an EMBL/GenBank/DDBJ whole genome shotgun (WGS) entry which is preliminary data.</text>
</comment>
<dbReference type="AlphaFoldDB" id="A0A9W7C2Y7"/>
<evidence type="ECO:0000256" key="2">
    <source>
        <dbReference type="PIRSR" id="PIRSR036666-50"/>
    </source>
</evidence>
<dbReference type="InterPro" id="IPR017850">
    <property type="entry name" value="Alkaline_phosphatase_core_sf"/>
</dbReference>
<proteinExistence type="inferred from homology"/>
<keyword evidence="3" id="KW-0732">Signal</keyword>
<evidence type="ECO:0000259" key="4">
    <source>
        <dbReference type="Pfam" id="PF00884"/>
    </source>
</evidence>
<evidence type="ECO:0000313" key="6">
    <source>
        <dbReference type="Proteomes" id="UP001165122"/>
    </source>
</evidence>
<feature type="chain" id="PRO_5040999314" description="Sulfatase N-terminal domain-containing protein" evidence="3">
    <location>
        <begin position="20"/>
        <end position="563"/>
    </location>
</feature>
<dbReference type="InterPro" id="IPR000917">
    <property type="entry name" value="Sulfatase_N"/>
</dbReference>
<keyword evidence="6" id="KW-1185">Reference proteome</keyword>
<organism evidence="5 6">
    <name type="scientific">Triparma laevis f. longispina</name>
    <dbReference type="NCBI Taxonomy" id="1714387"/>
    <lineage>
        <taxon>Eukaryota</taxon>
        <taxon>Sar</taxon>
        <taxon>Stramenopiles</taxon>
        <taxon>Ochrophyta</taxon>
        <taxon>Bolidophyceae</taxon>
        <taxon>Parmales</taxon>
        <taxon>Triparmaceae</taxon>
        <taxon>Triparma</taxon>
    </lineage>
</organism>
<evidence type="ECO:0000256" key="3">
    <source>
        <dbReference type="SAM" id="SignalP"/>
    </source>
</evidence>
<dbReference type="CDD" id="cd16147">
    <property type="entry name" value="G6S"/>
    <property type="match status" value="1"/>
</dbReference>
<dbReference type="Proteomes" id="UP001165122">
    <property type="component" value="Unassembled WGS sequence"/>
</dbReference>
<accession>A0A9W7C2Y7</accession>
<dbReference type="GO" id="GO:0005539">
    <property type="term" value="F:glycosaminoglycan binding"/>
    <property type="evidence" value="ECO:0007669"/>
    <property type="project" value="TreeGrafter"/>
</dbReference>
<protein>
    <recommendedName>
        <fullName evidence="4">Sulfatase N-terminal domain-containing protein</fullName>
    </recommendedName>
</protein>
<evidence type="ECO:0000313" key="5">
    <source>
        <dbReference type="EMBL" id="GMI02267.1"/>
    </source>
</evidence>
<feature type="domain" description="Sulfatase N-terminal" evidence="4">
    <location>
        <begin position="22"/>
        <end position="395"/>
    </location>
</feature>